<evidence type="ECO:0000256" key="2">
    <source>
        <dbReference type="SAM" id="SignalP"/>
    </source>
</evidence>
<organism evidence="4 5">
    <name type="scientific">Litoribaculum gwangyangense</name>
    <dbReference type="NCBI Taxonomy" id="1130722"/>
    <lineage>
        <taxon>Bacteria</taxon>
        <taxon>Pseudomonadati</taxon>
        <taxon>Bacteroidota</taxon>
        <taxon>Flavobacteriia</taxon>
        <taxon>Flavobacteriales</taxon>
        <taxon>Flavobacteriaceae</taxon>
        <taxon>Litoribaculum</taxon>
    </lineage>
</organism>
<evidence type="ECO:0000259" key="3">
    <source>
        <dbReference type="Pfam" id="PF18962"/>
    </source>
</evidence>
<dbReference type="EMBL" id="BAABJW010000003">
    <property type="protein sequence ID" value="GAA4813807.1"/>
    <property type="molecule type" value="Genomic_DNA"/>
</dbReference>
<dbReference type="RefSeq" id="WP_345277016.1">
    <property type="nucleotide sequence ID" value="NZ_BAABJW010000003.1"/>
</dbReference>
<feature type="chain" id="PRO_5045549548" description="Secretion system C-terminal sorting domain-containing protein" evidence="2">
    <location>
        <begin position="26"/>
        <end position="382"/>
    </location>
</feature>
<evidence type="ECO:0000256" key="1">
    <source>
        <dbReference type="ARBA" id="ARBA00022729"/>
    </source>
</evidence>
<feature type="signal peptide" evidence="2">
    <location>
        <begin position="1"/>
        <end position="25"/>
    </location>
</feature>
<gene>
    <name evidence="4" type="ORF">GCM10023330_21930</name>
</gene>
<dbReference type="NCBIfam" id="TIGR04183">
    <property type="entry name" value="Por_Secre_tail"/>
    <property type="match status" value="1"/>
</dbReference>
<evidence type="ECO:0000313" key="5">
    <source>
        <dbReference type="Proteomes" id="UP001501433"/>
    </source>
</evidence>
<sequence>MMKLHFLFYICFLSIIQLKAQSVVASDKFNLPAIIKETSGLINYGNKLITHNDSGNAPELYEINTLNGSINRTVTITNATNVDWEDIGQDDTYIYIGDIGNNNGNRLDLKFYRILKTDFDSSTNVTADIINYSYANQTDFTSNPNNNDWDAEGFVIYGNHILIFSKNWVNNEVDVYALPNSIGTQSAIKVSNYNAQGLITGADIVGSNKIYLCGYSQDNGTPFLIEIYNLNVSTPSNLDVFANSDAVKLNNFLPFGNQVEGICFIETDGATDTLYISNEELSITTPILFTFPSKLRALTVDNSTLSTSGFEGDDNLKLYPNPFQNIIKLNNKADKIKIFDSLGNCVLEKDFTNTVNTSQLASGFYVISIKYKNSIIKKKILK</sequence>
<keyword evidence="1 2" id="KW-0732">Signal</keyword>
<name>A0ABP9CSE8_9FLAO</name>
<dbReference type="Pfam" id="PF18962">
    <property type="entry name" value="Por_Secre_tail"/>
    <property type="match status" value="1"/>
</dbReference>
<dbReference type="Proteomes" id="UP001501433">
    <property type="component" value="Unassembled WGS sequence"/>
</dbReference>
<proteinExistence type="predicted"/>
<feature type="domain" description="Secretion system C-terminal sorting" evidence="3">
    <location>
        <begin position="318"/>
        <end position="380"/>
    </location>
</feature>
<dbReference type="InterPro" id="IPR026444">
    <property type="entry name" value="Secre_tail"/>
</dbReference>
<reference evidence="5" key="1">
    <citation type="journal article" date="2019" name="Int. J. Syst. Evol. Microbiol.">
        <title>The Global Catalogue of Microorganisms (GCM) 10K type strain sequencing project: providing services to taxonomists for standard genome sequencing and annotation.</title>
        <authorList>
            <consortium name="The Broad Institute Genomics Platform"/>
            <consortium name="The Broad Institute Genome Sequencing Center for Infectious Disease"/>
            <person name="Wu L."/>
            <person name="Ma J."/>
        </authorList>
    </citation>
    <scope>NUCLEOTIDE SEQUENCE [LARGE SCALE GENOMIC DNA]</scope>
    <source>
        <strain evidence="5">JCM 18325</strain>
    </source>
</reference>
<protein>
    <recommendedName>
        <fullName evidence="3">Secretion system C-terminal sorting domain-containing protein</fullName>
    </recommendedName>
</protein>
<keyword evidence="5" id="KW-1185">Reference proteome</keyword>
<evidence type="ECO:0000313" key="4">
    <source>
        <dbReference type="EMBL" id="GAA4813807.1"/>
    </source>
</evidence>
<accession>A0ABP9CSE8</accession>
<comment type="caution">
    <text evidence="4">The sequence shown here is derived from an EMBL/GenBank/DDBJ whole genome shotgun (WGS) entry which is preliminary data.</text>
</comment>